<dbReference type="Proteomes" id="UP000315115">
    <property type="component" value="Chromosome 2"/>
</dbReference>
<organism evidence="2 3">
    <name type="scientific">Vibrio rotiferianus</name>
    <dbReference type="NCBI Taxonomy" id="190895"/>
    <lineage>
        <taxon>Bacteria</taxon>
        <taxon>Pseudomonadati</taxon>
        <taxon>Pseudomonadota</taxon>
        <taxon>Gammaproteobacteria</taxon>
        <taxon>Vibrionales</taxon>
        <taxon>Vibrionaceae</taxon>
        <taxon>Vibrio</taxon>
    </lineage>
</organism>
<dbReference type="Pfam" id="PF24732">
    <property type="entry name" value="ParE_like"/>
    <property type="match status" value="1"/>
</dbReference>
<dbReference type="InterPro" id="IPR056925">
    <property type="entry name" value="ParE-like"/>
</dbReference>
<dbReference type="AlphaFoldDB" id="A0A510IAV4"/>
<evidence type="ECO:0000313" key="3">
    <source>
        <dbReference type="Proteomes" id="UP000315115"/>
    </source>
</evidence>
<feature type="domain" description="ParE-like toxin" evidence="1">
    <location>
        <begin position="13"/>
        <end position="70"/>
    </location>
</feature>
<sequence length="81" mass="9234">MTSITILGHCPGRILSKAIQLIRTVESGRARYRNLSGLRHYSTIRINKNYRLLMDPYGSAFIGSHDDYERKIKQLKKVGGV</sequence>
<reference evidence="3" key="1">
    <citation type="submission" date="2019-07" db="EMBL/GenBank/DDBJ databases">
        <title>Complete Genome Sequences of Vibrion rotiferianus strain AM7.</title>
        <authorList>
            <person name="Miyazaki K."/>
            <person name="Wiseschart A."/>
            <person name="Pootanakit K."/>
            <person name="Ishimori K."/>
            <person name="Kitahara K."/>
        </authorList>
    </citation>
    <scope>NUCLEOTIDE SEQUENCE [LARGE SCALE GENOMIC DNA]</scope>
    <source>
        <strain evidence="3">AM7</strain>
    </source>
</reference>
<proteinExistence type="predicted"/>
<accession>A0A510IAV4</accession>
<evidence type="ECO:0000259" key="1">
    <source>
        <dbReference type="Pfam" id="PF24732"/>
    </source>
</evidence>
<evidence type="ECO:0000313" key="2">
    <source>
        <dbReference type="EMBL" id="BBL90687.1"/>
    </source>
</evidence>
<dbReference type="EMBL" id="AP019799">
    <property type="protein sequence ID" value="BBL90687.1"/>
    <property type="molecule type" value="Genomic_DNA"/>
</dbReference>
<protein>
    <recommendedName>
        <fullName evidence="1">ParE-like toxin domain-containing protein</fullName>
    </recommendedName>
</protein>
<gene>
    <name evidence="2" type="ORF">VroAM7_33400</name>
</gene>
<name>A0A510IAV4_9VIBR</name>